<feature type="domain" description="Glycosyl transferase family 1" evidence="1">
    <location>
        <begin position="151"/>
        <end position="270"/>
    </location>
</feature>
<comment type="caution">
    <text evidence="4">The sequence shown here is derived from an EMBL/GenBank/DDBJ whole genome shotgun (WGS) entry which is preliminary data.</text>
</comment>
<organism evidence="4 5">
    <name type="scientific">Campylobacter californiensis</name>
    <dbReference type="NCBI Taxonomy" id="1032243"/>
    <lineage>
        <taxon>Bacteria</taxon>
        <taxon>Pseudomonadati</taxon>
        <taxon>Campylobacterota</taxon>
        <taxon>Epsilonproteobacteria</taxon>
        <taxon>Campylobacterales</taxon>
        <taxon>Campylobacteraceae</taxon>
        <taxon>Campylobacter</taxon>
    </lineage>
</organism>
<dbReference type="Pfam" id="PF00534">
    <property type="entry name" value="Glycos_transf_1"/>
    <property type="match status" value="1"/>
</dbReference>
<keyword evidence="5" id="KW-1185">Reference proteome</keyword>
<evidence type="ECO:0000313" key="4">
    <source>
        <dbReference type="EMBL" id="MBE3607939.1"/>
    </source>
</evidence>
<dbReference type="Proteomes" id="UP000650616">
    <property type="component" value="Unassembled WGS sequence"/>
</dbReference>
<evidence type="ECO:0000313" key="6">
    <source>
        <dbReference type="Proteomes" id="UP001318760"/>
    </source>
</evidence>
<evidence type="ECO:0000259" key="1">
    <source>
        <dbReference type="Pfam" id="PF00534"/>
    </source>
</evidence>
<dbReference type="EMBL" id="JADBHS010000003">
    <property type="protein sequence ID" value="MBE2985921.1"/>
    <property type="molecule type" value="Genomic_DNA"/>
</dbReference>
<proteinExistence type="predicted"/>
<accession>A0AAW3ZRZ4</accession>
<dbReference type="PANTHER" id="PTHR12526:SF627">
    <property type="entry name" value="D-RHAMNOSYLTRANSFERASE WBPZ"/>
    <property type="match status" value="1"/>
</dbReference>
<dbReference type="GO" id="GO:0016757">
    <property type="term" value="F:glycosyltransferase activity"/>
    <property type="evidence" value="ECO:0007669"/>
    <property type="project" value="InterPro"/>
</dbReference>
<evidence type="ECO:0000313" key="3">
    <source>
        <dbReference type="EMBL" id="MBE2985921.1"/>
    </source>
</evidence>
<dbReference type="SUPFAM" id="SSF53756">
    <property type="entry name" value="UDP-Glycosyltransferase/glycogen phosphorylase"/>
    <property type="match status" value="1"/>
</dbReference>
<evidence type="ECO:0000313" key="5">
    <source>
        <dbReference type="Proteomes" id="UP000650616"/>
    </source>
</evidence>
<reference evidence="4 5" key="1">
    <citation type="submission" date="2015-08" db="EMBL/GenBank/DDBJ databases">
        <title>Comparative genomics of the Campylobacter concisus group.</title>
        <authorList>
            <person name="Yee E."/>
            <person name="Chapman M.H."/>
            <person name="Huynh S."/>
            <person name="Bono J.L."/>
            <person name="On S.L."/>
            <person name="St Leger J."/>
            <person name="Foster G."/>
            <person name="Parker C.T."/>
            <person name="Miller W.G."/>
        </authorList>
    </citation>
    <scope>NUCLEOTIDE SEQUENCE [LARGE SCALE GENOMIC DNA]</scope>
    <source>
        <strain evidence="4 5">RM9337</strain>
    </source>
</reference>
<dbReference type="InterPro" id="IPR001296">
    <property type="entry name" value="Glyco_trans_1"/>
</dbReference>
<dbReference type="AlphaFoldDB" id="A0AAW3ZRZ4"/>
<dbReference type="Gene3D" id="3.40.50.2000">
    <property type="entry name" value="Glycogen Phosphorylase B"/>
    <property type="match status" value="2"/>
</dbReference>
<evidence type="ECO:0000259" key="2">
    <source>
        <dbReference type="Pfam" id="PF13439"/>
    </source>
</evidence>
<dbReference type="InterPro" id="IPR028098">
    <property type="entry name" value="Glyco_trans_4-like_N"/>
</dbReference>
<feature type="domain" description="Glycosyltransferase subfamily 4-like N-terminal" evidence="2">
    <location>
        <begin position="12"/>
        <end position="134"/>
    </location>
</feature>
<protein>
    <submittedName>
        <fullName evidence="4">Glycosyltransferase</fullName>
    </submittedName>
</protein>
<dbReference type="PANTHER" id="PTHR12526">
    <property type="entry name" value="GLYCOSYLTRANSFERASE"/>
    <property type="match status" value="1"/>
</dbReference>
<dbReference type="Pfam" id="PF13439">
    <property type="entry name" value="Glyco_transf_4"/>
    <property type="match status" value="1"/>
</dbReference>
<gene>
    <name evidence="3" type="ORF">CCAL12919_02050</name>
    <name evidence="4" type="ORF">CCAL9337_04235</name>
</gene>
<sequence length="323" mass="37365">MKICYFICSNIFGGVENIVINTLNELSKTDEVALITPKNCSFKDKLSKNVKLYEYQSFDKRYNPFLYLEIAKIAKNYELIHTHGAKATQIFYIINKFLNKKFVATKHNIRKGKIFNRTKNVLAVSKEVANTIKNESKVIYFGIKKIDIVPKKLTDKFSMVSVGRLDPIKGFAELISSVSKLNFEYKLYIVGSGKEEQNLKNLINGLKLNDKVELLSFRDDIKEILNGSGMQIISSRSEGLPNTLLEGIFYSNLLISTDVGGIKEILEPKFLFDINECDKKLKEIKENYGFYKDEFLKFAKPMQEKLSFEKYLYELKEYYKEVK</sequence>
<dbReference type="EMBL" id="LIWG01000004">
    <property type="protein sequence ID" value="MBE3607939.1"/>
    <property type="molecule type" value="Genomic_DNA"/>
</dbReference>
<dbReference type="Proteomes" id="UP001318760">
    <property type="component" value="Unassembled WGS sequence"/>
</dbReference>
<reference evidence="3 6" key="2">
    <citation type="submission" date="2020-10" db="EMBL/GenBank/DDBJ databases">
        <title>Campylobacter californiensis sp. nov. isolated from cattle and feral swine in California.</title>
        <authorList>
            <person name="Miller W.G."/>
        </authorList>
    </citation>
    <scope>NUCLEOTIDE SEQUENCE [LARGE SCALE GENOMIC DNA]</scope>
    <source>
        <strain evidence="3 6">RM12919</strain>
    </source>
</reference>
<dbReference type="RefSeq" id="WP_169936013.1">
    <property type="nucleotide sequence ID" value="NZ_CP012545.1"/>
</dbReference>
<name>A0AAW3ZRZ4_9BACT</name>